<dbReference type="GO" id="GO:0016787">
    <property type="term" value="F:hydrolase activity"/>
    <property type="evidence" value="ECO:0007669"/>
    <property type="project" value="UniProtKB-KW"/>
</dbReference>
<dbReference type="AlphaFoldDB" id="A0A9P6G2F0"/>
<dbReference type="Proteomes" id="UP000780801">
    <property type="component" value="Unassembled WGS sequence"/>
</dbReference>
<dbReference type="InterPro" id="IPR041388">
    <property type="entry name" value="FHA_2"/>
</dbReference>
<evidence type="ECO:0000256" key="4">
    <source>
        <dbReference type="SAM" id="MobiDB-lite"/>
    </source>
</evidence>
<comment type="subcellular location">
    <subcellularLocation>
        <location evidence="1">Nucleus</location>
    </subcellularLocation>
</comment>
<name>A0A9P6G2F0_9FUNG</name>
<feature type="compositionally biased region" description="Acidic residues" evidence="4">
    <location>
        <begin position="205"/>
        <end position="226"/>
    </location>
</feature>
<reference evidence="6" key="1">
    <citation type="journal article" date="2020" name="Fungal Divers.">
        <title>Resolving the Mortierellaceae phylogeny through synthesis of multi-gene phylogenetics and phylogenomics.</title>
        <authorList>
            <person name="Vandepol N."/>
            <person name="Liber J."/>
            <person name="Desiro A."/>
            <person name="Na H."/>
            <person name="Kennedy M."/>
            <person name="Barry K."/>
            <person name="Grigoriev I.V."/>
            <person name="Miller A.N."/>
            <person name="O'Donnell K."/>
            <person name="Stajich J.E."/>
            <person name="Bonito G."/>
        </authorList>
    </citation>
    <scope>NUCLEOTIDE SEQUENCE</scope>
    <source>
        <strain evidence="6">KOD1015</strain>
    </source>
</reference>
<accession>A0A9P6G2F0</accession>
<protein>
    <recommendedName>
        <fullName evidence="5">PNK FHA domain-containing protein</fullName>
    </recommendedName>
</protein>
<feature type="domain" description="PNK FHA" evidence="5">
    <location>
        <begin position="15"/>
        <end position="75"/>
    </location>
</feature>
<dbReference type="InterPro" id="IPR008984">
    <property type="entry name" value="SMAD_FHA_dom_sf"/>
</dbReference>
<feature type="compositionally biased region" description="Polar residues" evidence="4">
    <location>
        <begin position="146"/>
        <end position="161"/>
    </location>
</feature>
<dbReference type="Gene3D" id="2.60.200.20">
    <property type="match status" value="1"/>
</dbReference>
<evidence type="ECO:0000256" key="2">
    <source>
        <dbReference type="ARBA" id="ARBA00022801"/>
    </source>
</evidence>
<evidence type="ECO:0000259" key="5">
    <source>
        <dbReference type="Pfam" id="PF17913"/>
    </source>
</evidence>
<evidence type="ECO:0000256" key="3">
    <source>
        <dbReference type="ARBA" id="ARBA00023242"/>
    </source>
</evidence>
<dbReference type="GO" id="GO:0005634">
    <property type="term" value="C:nucleus"/>
    <property type="evidence" value="ECO:0007669"/>
    <property type="project" value="UniProtKB-SubCell"/>
</dbReference>
<organism evidence="6 7">
    <name type="scientific">Lunasporangiospora selenospora</name>
    <dbReference type="NCBI Taxonomy" id="979761"/>
    <lineage>
        <taxon>Eukaryota</taxon>
        <taxon>Fungi</taxon>
        <taxon>Fungi incertae sedis</taxon>
        <taxon>Mucoromycota</taxon>
        <taxon>Mortierellomycotina</taxon>
        <taxon>Mortierellomycetes</taxon>
        <taxon>Mortierellales</taxon>
        <taxon>Mortierellaceae</taxon>
        <taxon>Lunasporangiospora</taxon>
    </lineage>
</organism>
<keyword evidence="3" id="KW-0539">Nucleus</keyword>
<dbReference type="CDD" id="cd22671">
    <property type="entry name" value="FHA_APTX-like"/>
    <property type="match status" value="1"/>
</dbReference>
<feature type="region of interest" description="Disordered" evidence="4">
    <location>
        <begin position="101"/>
        <end position="234"/>
    </location>
</feature>
<keyword evidence="2" id="KW-0378">Hydrolase</keyword>
<evidence type="ECO:0000313" key="6">
    <source>
        <dbReference type="EMBL" id="KAF9585571.1"/>
    </source>
</evidence>
<feature type="compositionally biased region" description="Acidic residues" evidence="4">
    <location>
        <begin position="171"/>
        <end position="180"/>
    </location>
</feature>
<comment type="caution">
    <text evidence="6">The sequence shown here is derived from an EMBL/GenBank/DDBJ whole genome shotgun (WGS) entry which is preliminary data.</text>
</comment>
<keyword evidence="7" id="KW-1185">Reference proteome</keyword>
<dbReference type="Pfam" id="PF17913">
    <property type="entry name" value="FHA_2"/>
    <property type="match status" value="1"/>
</dbReference>
<proteinExistence type="predicted"/>
<evidence type="ECO:0000313" key="7">
    <source>
        <dbReference type="Proteomes" id="UP000780801"/>
    </source>
</evidence>
<gene>
    <name evidence="6" type="ORF">BGW38_001745</name>
</gene>
<evidence type="ECO:0000256" key="1">
    <source>
        <dbReference type="ARBA" id="ARBA00004123"/>
    </source>
</evidence>
<dbReference type="SUPFAM" id="SSF49879">
    <property type="entry name" value="SMAD/FHA domain"/>
    <property type="match status" value="1"/>
</dbReference>
<dbReference type="OrthoDB" id="2444046at2759"/>
<sequence>MSVIATIQYPAKALALPLHSGETLFLGRGPLFGINSPHVSRKQLEVIGPVEQTGYIEVIRRGTNRSLLDGKELPKDTAVKISHGVIITLLESGFPLTIDVHGSSSVHPGTGGNHGTPSEVHKAEREPVGRRSKTIDAPRTIGNGPSDPSEQGNPMQENQPWGDSKGGFMQPEEEEEEEQDSEKTSDSEEEEVGNVSIRSIRMTADESDAFSDESSVLDDDLSDLEPEGSPHTES</sequence>
<feature type="compositionally biased region" description="Basic and acidic residues" evidence="4">
    <location>
        <begin position="119"/>
        <end position="136"/>
    </location>
</feature>
<dbReference type="EMBL" id="JAABOA010000157">
    <property type="protein sequence ID" value="KAF9585571.1"/>
    <property type="molecule type" value="Genomic_DNA"/>
</dbReference>